<feature type="transmembrane region" description="Helical" evidence="6">
    <location>
        <begin position="26"/>
        <end position="53"/>
    </location>
</feature>
<feature type="transmembrane region" description="Helical" evidence="6">
    <location>
        <begin position="65"/>
        <end position="85"/>
    </location>
</feature>
<dbReference type="STRING" id="1460663.A0A177CG89"/>
<feature type="domain" description="G protein-coupled receptor GPR1/2/3 C-terminal" evidence="7">
    <location>
        <begin position="235"/>
        <end position="291"/>
    </location>
</feature>
<dbReference type="PANTHER" id="PTHR23112:SF37">
    <property type="entry name" value="G PROTEIN-COUPLED RECEPTOR GPR1"/>
    <property type="match status" value="1"/>
</dbReference>
<dbReference type="OrthoDB" id="100006at2759"/>
<organism evidence="8 9">
    <name type="scientific">Paraphaeosphaeria sporulosa</name>
    <dbReference type="NCBI Taxonomy" id="1460663"/>
    <lineage>
        <taxon>Eukaryota</taxon>
        <taxon>Fungi</taxon>
        <taxon>Dikarya</taxon>
        <taxon>Ascomycota</taxon>
        <taxon>Pezizomycotina</taxon>
        <taxon>Dothideomycetes</taxon>
        <taxon>Pleosporomycetidae</taxon>
        <taxon>Pleosporales</taxon>
        <taxon>Massarineae</taxon>
        <taxon>Didymosphaeriaceae</taxon>
        <taxon>Paraphaeosphaeria</taxon>
    </lineage>
</organism>
<accession>A0A177CG89</accession>
<dbReference type="SUPFAM" id="SSF81321">
    <property type="entry name" value="Family A G protein-coupled receptor-like"/>
    <property type="match status" value="1"/>
</dbReference>
<evidence type="ECO:0000256" key="5">
    <source>
        <dbReference type="SAM" id="MobiDB-lite"/>
    </source>
</evidence>
<dbReference type="InterPro" id="IPR022596">
    <property type="entry name" value="GPR1/2/3_C"/>
</dbReference>
<dbReference type="GO" id="GO:0007189">
    <property type="term" value="P:adenylate cyclase-activating G protein-coupled receptor signaling pathway"/>
    <property type="evidence" value="ECO:0007669"/>
    <property type="project" value="TreeGrafter"/>
</dbReference>
<dbReference type="AlphaFoldDB" id="A0A177CG89"/>
<evidence type="ECO:0000256" key="6">
    <source>
        <dbReference type="SAM" id="Phobius"/>
    </source>
</evidence>
<dbReference type="RefSeq" id="XP_018036969.1">
    <property type="nucleotide sequence ID" value="XM_018176372.1"/>
</dbReference>
<sequence length="448" mass="51008">MPRAILEPLDADSATLDAIPSHIIPWLRAVVVLSFLSFFSAVTLLSLLTYRLIRWQRKAKRTNQFVILIFNLLIADIQQSLAFLLNVEWLRVGSVVVGTPICYTQGWLVSTGDLSSGVWCFAIGLHTFASVVFDYRLSKRAFFTCIFGLWAFIYGISLVGVGMYGKSLYVRSGVWCWIHHDLQDLRLWLHYFWIFVFEFGNVFIYAIIYTILIIRIRTGAYTDEQARRVKEISLLMVVYPIVYVICTIPLASARMSAMGKHPPSYARLCLAACMITSNGWLDVLLYTLTRRIMIFSDEPPSDDNGIDNFVAFWTEKPRRFGGTWAISGGSTEHPAGPHRRNRTFGSLSLSLDNDSENDLVGAGSRDIKLITTTQVYSEPAAPEDYEEIEEMARQMRPRTPVRRWSEESGRVKEIELAHIPSTKSLRTLRSLQSKRSQLSEQSKDDSMK</sequence>
<feature type="transmembrane region" description="Helical" evidence="6">
    <location>
        <begin position="116"/>
        <end position="135"/>
    </location>
</feature>
<comment type="subcellular location">
    <subcellularLocation>
        <location evidence="1">Membrane</location>
        <topology evidence="1">Multi-pass membrane protein</topology>
    </subcellularLocation>
</comment>
<feature type="transmembrane region" description="Helical" evidence="6">
    <location>
        <begin position="234"/>
        <end position="253"/>
    </location>
</feature>
<evidence type="ECO:0000256" key="2">
    <source>
        <dbReference type="ARBA" id="ARBA00022692"/>
    </source>
</evidence>
<evidence type="ECO:0000256" key="1">
    <source>
        <dbReference type="ARBA" id="ARBA00004141"/>
    </source>
</evidence>
<keyword evidence="3 6" id="KW-1133">Transmembrane helix</keyword>
<dbReference type="GO" id="GO:0005886">
    <property type="term" value="C:plasma membrane"/>
    <property type="evidence" value="ECO:0007669"/>
    <property type="project" value="TreeGrafter"/>
</dbReference>
<dbReference type="GeneID" id="28759858"/>
<feature type="compositionally biased region" description="Low complexity" evidence="5">
    <location>
        <begin position="426"/>
        <end position="440"/>
    </location>
</feature>
<dbReference type="Gene3D" id="1.20.1070.10">
    <property type="entry name" value="Rhodopsin 7-helix transmembrane proteins"/>
    <property type="match status" value="1"/>
</dbReference>
<dbReference type="Pfam" id="PF11970">
    <property type="entry name" value="GPR_Gpa2_C"/>
    <property type="match status" value="1"/>
</dbReference>
<evidence type="ECO:0000256" key="4">
    <source>
        <dbReference type="ARBA" id="ARBA00023136"/>
    </source>
</evidence>
<evidence type="ECO:0000256" key="3">
    <source>
        <dbReference type="ARBA" id="ARBA00022989"/>
    </source>
</evidence>
<protein>
    <recommendedName>
        <fullName evidence="7">G protein-coupled receptor GPR1/2/3 C-terminal domain-containing protein</fullName>
    </recommendedName>
</protein>
<dbReference type="EMBL" id="KV441551">
    <property type="protein sequence ID" value="OAG06604.1"/>
    <property type="molecule type" value="Genomic_DNA"/>
</dbReference>
<feature type="transmembrane region" description="Helical" evidence="6">
    <location>
        <begin position="191"/>
        <end position="214"/>
    </location>
</feature>
<gene>
    <name evidence="8" type="ORF">CC84DRAFT_1142524</name>
</gene>
<feature type="transmembrane region" description="Helical" evidence="6">
    <location>
        <begin position="142"/>
        <end position="165"/>
    </location>
</feature>
<keyword evidence="9" id="KW-1185">Reference proteome</keyword>
<feature type="transmembrane region" description="Helical" evidence="6">
    <location>
        <begin position="265"/>
        <end position="288"/>
    </location>
</feature>
<reference evidence="8 9" key="1">
    <citation type="submission" date="2016-05" db="EMBL/GenBank/DDBJ databases">
        <title>Comparative analysis of secretome profiles of manganese(II)-oxidizing ascomycete fungi.</title>
        <authorList>
            <consortium name="DOE Joint Genome Institute"/>
            <person name="Zeiner C.A."/>
            <person name="Purvine S.O."/>
            <person name="Zink E.M."/>
            <person name="Wu S."/>
            <person name="Pasa-Tolic L."/>
            <person name="Chaput D.L."/>
            <person name="Haridas S."/>
            <person name="Grigoriev I.V."/>
            <person name="Santelli C.M."/>
            <person name="Hansel C.M."/>
        </authorList>
    </citation>
    <scope>NUCLEOTIDE SEQUENCE [LARGE SCALE GENOMIC DNA]</scope>
    <source>
        <strain evidence="8 9">AP3s5-JAC2a</strain>
    </source>
</reference>
<dbReference type="InParanoid" id="A0A177CG89"/>
<feature type="region of interest" description="Disordered" evidence="5">
    <location>
        <begin position="426"/>
        <end position="448"/>
    </location>
</feature>
<dbReference type="GO" id="GO:0004930">
    <property type="term" value="F:G protein-coupled receptor activity"/>
    <property type="evidence" value="ECO:0007669"/>
    <property type="project" value="TreeGrafter"/>
</dbReference>
<dbReference type="PANTHER" id="PTHR23112">
    <property type="entry name" value="G PROTEIN-COUPLED RECEPTOR 157-RELATED"/>
    <property type="match status" value="1"/>
</dbReference>
<keyword evidence="2 6" id="KW-0812">Transmembrane</keyword>
<proteinExistence type="predicted"/>
<name>A0A177CG89_9PLEO</name>
<evidence type="ECO:0000313" key="9">
    <source>
        <dbReference type="Proteomes" id="UP000077069"/>
    </source>
</evidence>
<evidence type="ECO:0000259" key="7">
    <source>
        <dbReference type="Pfam" id="PF11970"/>
    </source>
</evidence>
<dbReference type="Proteomes" id="UP000077069">
    <property type="component" value="Unassembled WGS sequence"/>
</dbReference>
<evidence type="ECO:0000313" key="8">
    <source>
        <dbReference type="EMBL" id="OAG06604.1"/>
    </source>
</evidence>
<keyword evidence="4 6" id="KW-0472">Membrane</keyword>